<feature type="signal peptide" evidence="2">
    <location>
        <begin position="1"/>
        <end position="19"/>
    </location>
</feature>
<dbReference type="InterPro" id="IPR000758">
    <property type="entry name" value="Enterovir_OMP"/>
</dbReference>
<dbReference type="Pfam" id="PF13505">
    <property type="entry name" value="OMP_b-brl"/>
    <property type="match status" value="1"/>
</dbReference>
<evidence type="ECO:0000256" key="2">
    <source>
        <dbReference type="SAM" id="SignalP"/>
    </source>
</evidence>
<evidence type="ECO:0000256" key="1">
    <source>
        <dbReference type="ARBA" id="ARBA00022729"/>
    </source>
</evidence>
<dbReference type="EMBL" id="JAVTTO010000004">
    <property type="protein sequence ID" value="MDT7833143.1"/>
    <property type="molecule type" value="Genomic_DNA"/>
</dbReference>
<dbReference type="Gene3D" id="2.40.160.20">
    <property type="match status" value="1"/>
</dbReference>
<organism evidence="4 5">
    <name type="scientific">Asprobacillus argus</name>
    <dbReference type="NCBI Taxonomy" id="3076534"/>
    <lineage>
        <taxon>Bacteria</taxon>
        <taxon>Pseudomonadati</taxon>
        <taxon>Bacteroidota</taxon>
        <taxon>Flavobacteriia</taxon>
        <taxon>Flavobacteriales</taxon>
        <taxon>Flavobacteriaceae</taxon>
        <taxon>Asprobacillus</taxon>
    </lineage>
</organism>
<sequence>MKRLSFMAIVLLLCFTVNAQEPTTWESKKTYFGITGGFKQDFFTSSPYNFNGLNLYGGFFVERKLSEKFSLQLEILHTKTQGSGFNTVEFPLFLKYKLGEKLSVYAGVQLNASYKDNYSDPIYSQKPGNFAFNIGLQYDLSERWYLFARYIHNPKRQTDLNQSVRMNTFLVGVGYRF</sequence>
<comment type="caution">
    <text evidence="4">The sequence shown here is derived from an EMBL/GenBank/DDBJ whole genome shotgun (WGS) entry which is preliminary data.</text>
</comment>
<evidence type="ECO:0000313" key="4">
    <source>
        <dbReference type="EMBL" id="MDT7833143.1"/>
    </source>
</evidence>
<accession>A0ABU3LI36</accession>
<dbReference type="RefSeq" id="WP_349242393.1">
    <property type="nucleotide sequence ID" value="NZ_JAVTTO010000004.1"/>
</dbReference>
<dbReference type="InterPro" id="IPR011250">
    <property type="entry name" value="OMP/PagP_B-barrel"/>
</dbReference>
<dbReference type="InterPro" id="IPR027385">
    <property type="entry name" value="Beta-barrel_OMP"/>
</dbReference>
<reference evidence="4 5" key="1">
    <citation type="submission" date="2023-09" db="EMBL/GenBank/DDBJ databases">
        <title>Novel taxa isolated from Blanes Bay.</title>
        <authorList>
            <person name="Rey-Velasco X."/>
            <person name="Lucena T."/>
        </authorList>
    </citation>
    <scope>NUCLEOTIDE SEQUENCE [LARGE SCALE GENOMIC DNA]</scope>
    <source>
        <strain evidence="4 5">S356</strain>
    </source>
</reference>
<protein>
    <submittedName>
        <fullName evidence="4">Porin family protein</fullName>
    </submittedName>
</protein>
<dbReference type="Proteomes" id="UP001257277">
    <property type="component" value="Unassembled WGS sequence"/>
</dbReference>
<gene>
    <name evidence="4" type="ORF">RQM59_12170</name>
</gene>
<keyword evidence="5" id="KW-1185">Reference proteome</keyword>
<name>A0ABU3LI36_9FLAO</name>
<evidence type="ECO:0000259" key="3">
    <source>
        <dbReference type="Pfam" id="PF13505"/>
    </source>
</evidence>
<proteinExistence type="predicted"/>
<dbReference type="SUPFAM" id="SSF56925">
    <property type="entry name" value="OMPA-like"/>
    <property type="match status" value="1"/>
</dbReference>
<keyword evidence="1 2" id="KW-0732">Signal</keyword>
<feature type="chain" id="PRO_5045646803" evidence="2">
    <location>
        <begin position="20"/>
        <end position="177"/>
    </location>
</feature>
<dbReference type="PROSITE" id="PS00695">
    <property type="entry name" value="ENT_VIR_OMP_2"/>
    <property type="match status" value="1"/>
</dbReference>
<feature type="domain" description="Outer membrane protein beta-barrel" evidence="3">
    <location>
        <begin position="8"/>
        <end position="177"/>
    </location>
</feature>
<evidence type="ECO:0000313" key="5">
    <source>
        <dbReference type="Proteomes" id="UP001257277"/>
    </source>
</evidence>